<dbReference type="InterPro" id="IPR037152">
    <property type="entry name" value="L-asparaginase_N_sf"/>
</dbReference>
<comment type="similarity">
    <text evidence="1">Belongs to the asparaginase 1 family.</text>
</comment>
<evidence type="ECO:0000313" key="8">
    <source>
        <dbReference type="Proteomes" id="UP000546173"/>
    </source>
</evidence>
<dbReference type="SUPFAM" id="SSF53774">
    <property type="entry name" value="Glutaminase/Asparaginase"/>
    <property type="match status" value="1"/>
</dbReference>
<feature type="binding site" evidence="4">
    <location>
        <position position="58"/>
    </location>
    <ligand>
        <name>substrate</name>
    </ligand>
</feature>
<evidence type="ECO:0000259" key="5">
    <source>
        <dbReference type="Pfam" id="PF00710"/>
    </source>
</evidence>
<dbReference type="AlphaFoldDB" id="A0A7X1G819"/>
<dbReference type="InterPro" id="IPR027473">
    <property type="entry name" value="L-asparaginase_C"/>
</dbReference>
<dbReference type="Pfam" id="PF00710">
    <property type="entry name" value="Asparaginase"/>
    <property type="match status" value="1"/>
</dbReference>
<organism evidence="7 8">
    <name type="scientific">Pseudomonas baltica</name>
    <dbReference type="NCBI Taxonomy" id="2762576"/>
    <lineage>
        <taxon>Bacteria</taxon>
        <taxon>Pseudomonadati</taxon>
        <taxon>Pseudomonadota</taxon>
        <taxon>Gammaproteobacteria</taxon>
        <taxon>Pseudomonadales</taxon>
        <taxon>Pseudomonadaceae</taxon>
        <taxon>Pseudomonas</taxon>
    </lineage>
</organism>
<evidence type="ECO:0000256" key="4">
    <source>
        <dbReference type="PIRSR" id="PIRSR001220-2"/>
    </source>
</evidence>
<sequence length="328" mass="34298">MALPRLSVGALGGTISMQAQATGAGVQPSLSGQGMVDLLPELTSLAEVQVHTLNLLPSASLSFQALLEALEWARSCIAAGAVGVVLSQGTDTLEEAAFFLDLLWDLDEPLVLTGAMRAASHCGADGPANLLAASQVALAEHSRRRGVLVVINDQVHAASRVRKVAALAMDAFASAPYGPIGLMIEGRVHYAAAPAARCCLPNPARTDHTVLLLEATLDADTLLLDRVVDAGYRGVVIAGFGAGHVSQRWAASLHVIARHMPVIVATRTGSGPTASGSYGFAGGELDLQAKGAVMGRFLCPRKCRILLWMLVGSGQEHDIKRYLSQLDN</sequence>
<dbReference type="Proteomes" id="UP000546173">
    <property type="component" value="Unassembled WGS sequence"/>
</dbReference>
<evidence type="ECO:0000259" key="6">
    <source>
        <dbReference type="Pfam" id="PF17763"/>
    </source>
</evidence>
<gene>
    <name evidence="7" type="ORF">H7993_17270</name>
</gene>
<keyword evidence="2" id="KW-0378">Hydrolase</keyword>
<dbReference type="InterPro" id="IPR027474">
    <property type="entry name" value="L-asparaginase_N"/>
</dbReference>
<dbReference type="Gene3D" id="3.40.50.1170">
    <property type="entry name" value="L-asparaginase, N-terminal domain"/>
    <property type="match status" value="1"/>
</dbReference>
<name>A0A7X1G819_9PSED</name>
<dbReference type="PIRSF" id="PIRSF001220">
    <property type="entry name" value="L-ASNase_gatD"/>
    <property type="match status" value="1"/>
</dbReference>
<feature type="binding site" evidence="4">
    <location>
        <begin position="90"/>
        <end position="91"/>
    </location>
    <ligand>
        <name>substrate</name>
    </ligand>
</feature>
<feature type="domain" description="L-asparaginase N-terminal" evidence="5">
    <location>
        <begin position="7"/>
        <end position="193"/>
    </location>
</feature>
<dbReference type="GO" id="GO:0006528">
    <property type="term" value="P:asparagine metabolic process"/>
    <property type="evidence" value="ECO:0007669"/>
    <property type="project" value="InterPro"/>
</dbReference>
<dbReference type="InterPro" id="IPR006034">
    <property type="entry name" value="Asparaginase/glutaminase-like"/>
</dbReference>
<feature type="active site" description="O-isoaspartyl threonine intermediate" evidence="3">
    <location>
        <position position="14"/>
    </location>
</feature>
<keyword evidence="8" id="KW-1185">Reference proteome</keyword>
<dbReference type="RefSeq" id="WP_185795111.1">
    <property type="nucleotide sequence ID" value="NZ_JACMYH010000005.1"/>
</dbReference>
<comment type="caution">
    <text evidence="7">The sequence shown here is derived from an EMBL/GenBank/DDBJ whole genome shotgun (WGS) entry which is preliminary data.</text>
</comment>
<dbReference type="Pfam" id="PF17763">
    <property type="entry name" value="Asparaginase_C"/>
    <property type="match status" value="1"/>
</dbReference>
<reference evidence="7 8" key="1">
    <citation type="submission" date="2020-08" db="EMBL/GenBank/DDBJ databases">
        <title>Pseudomonas sp. nov.</title>
        <authorList>
            <person name="Gieschler S."/>
            <person name="Fiedler G."/>
            <person name="Brinks E."/>
            <person name="Boehnlein C."/>
            <person name="Franz C.M.A.P."/>
            <person name="Kabisch J."/>
        </authorList>
    </citation>
    <scope>NUCLEOTIDE SEQUENCE [LARGE SCALE GENOMIC DNA]</scope>
    <source>
        <strain evidence="7 8">MBT-2</strain>
    </source>
</reference>
<dbReference type="SMART" id="SM00870">
    <property type="entry name" value="Asparaginase"/>
    <property type="match status" value="1"/>
</dbReference>
<dbReference type="InterPro" id="IPR036152">
    <property type="entry name" value="Asp/glu_Ase-like_sf"/>
</dbReference>
<protein>
    <submittedName>
        <fullName evidence="7">Asparaginase</fullName>
    </submittedName>
</protein>
<dbReference type="InterPro" id="IPR040919">
    <property type="entry name" value="Asparaginase_C"/>
</dbReference>
<dbReference type="CDD" id="cd08964">
    <property type="entry name" value="L-asparaginase_II"/>
    <property type="match status" value="1"/>
</dbReference>
<dbReference type="PANTHER" id="PTHR11707:SF28">
    <property type="entry name" value="60 KDA LYSOPHOSPHOLIPASE"/>
    <property type="match status" value="1"/>
</dbReference>
<proteinExistence type="inferred from homology"/>
<dbReference type="GO" id="GO:0004067">
    <property type="term" value="F:asparaginase activity"/>
    <property type="evidence" value="ECO:0007669"/>
    <property type="project" value="UniProtKB-UniRule"/>
</dbReference>
<dbReference type="PIRSF" id="PIRSF500176">
    <property type="entry name" value="L_ASNase"/>
    <property type="match status" value="1"/>
</dbReference>
<evidence type="ECO:0000256" key="2">
    <source>
        <dbReference type="ARBA" id="ARBA00022801"/>
    </source>
</evidence>
<feature type="domain" description="Asparaginase/glutaminase C-terminal" evidence="6">
    <location>
        <begin position="210"/>
        <end position="318"/>
    </location>
</feature>
<dbReference type="EMBL" id="JACMYH010000005">
    <property type="protein sequence ID" value="MBC2680152.1"/>
    <property type="molecule type" value="Genomic_DNA"/>
</dbReference>
<dbReference type="PANTHER" id="PTHR11707">
    <property type="entry name" value="L-ASPARAGINASE"/>
    <property type="match status" value="1"/>
</dbReference>
<dbReference type="PROSITE" id="PS51732">
    <property type="entry name" value="ASN_GLN_ASE_3"/>
    <property type="match status" value="1"/>
</dbReference>
<accession>A0A7X1G819</accession>
<evidence type="ECO:0000256" key="3">
    <source>
        <dbReference type="PIRSR" id="PIRSR001220-1"/>
    </source>
</evidence>
<dbReference type="PRINTS" id="PR00139">
    <property type="entry name" value="ASNGLNASE"/>
</dbReference>
<dbReference type="InterPro" id="IPR004550">
    <property type="entry name" value="AsnASE_II"/>
</dbReference>
<dbReference type="Gene3D" id="3.40.50.40">
    <property type="match status" value="1"/>
</dbReference>
<evidence type="ECO:0000256" key="1">
    <source>
        <dbReference type="ARBA" id="ARBA00010518"/>
    </source>
</evidence>
<evidence type="ECO:0000313" key="7">
    <source>
        <dbReference type="EMBL" id="MBC2680152.1"/>
    </source>
</evidence>
<dbReference type="SFLD" id="SFLDS00057">
    <property type="entry name" value="Glutaminase/Asparaginase"/>
    <property type="match status" value="1"/>
</dbReference>